<dbReference type="Proteomes" id="UP000094271">
    <property type="component" value="Unassembled WGS sequence"/>
</dbReference>
<proteinExistence type="predicted"/>
<evidence type="ECO:0000313" key="2">
    <source>
        <dbReference type="EMBL" id="ODR30935.1"/>
    </source>
</evidence>
<comment type="caution">
    <text evidence="2">The sequence shown here is derived from an EMBL/GenBank/DDBJ whole genome shotgun (WGS) entry which is preliminary data.</text>
</comment>
<sequence length="243" mass="27910">MLCVSIILTTYNSKDNFIKTYKSICQQSYPNIEIIVVDGASTDGTKEEIKWLAQENSTMKWISEKDTGIYNAMNKGLSMASGDVIAFFNDEFLVETAVEQYIRKIVDCNVEGVHSDLIYRDVKGKVIRRWRMGEGDIRRGWLPGHPTLYLKREVYEKYGGYKEDYRCAADYEFMVRIMKDGKVKLAYIPETLIAMLYGGTSNSGLKAYLVSFKEGIRALKENNIGGAYWITLLRIFKVIMQFK</sequence>
<dbReference type="Gene3D" id="3.90.550.10">
    <property type="entry name" value="Spore Coat Polysaccharide Biosynthesis Protein SpsA, Chain A"/>
    <property type="match status" value="1"/>
</dbReference>
<evidence type="ECO:0000259" key="1">
    <source>
        <dbReference type="Pfam" id="PF00535"/>
    </source>
</evidence>
<reference evidence="2 3" key="1">
    <citation type="submission" date="2016-08" db="EMBL/GenBank/DDBJ databases">
        <authorList>
            <person name="Seilhamer J.J."/>
        </authorList>
    </citation>
    <scope>NUCLEOTIDE SEQUENCE [LARGE SCALE GENOMIC DNA]</scope>
    <source>
        <strain evidence="2 3">NML150140-1</strain>
    </source>
</reference>
<evidence type="ECO:0000313" key="3">
    <source>
        <dbReference type="Proteomes" id="UP000094271"/>
    </source>
</evidence>
<dbReference type="GO" id="GO:0016758">
    <property type="term" value="F:hexosyltransferase activity"/>
    <property type="evidence" value="ECO:0007669"/>
    <property type="project" value="UniProtKB-ARBA"/>
</dbReference>
<dbReference type="EMBL" id="MEHA01000071">
    <property type="protein sequence ID" value="ODR30935.1"/>
    <property type="molecule type" value="Genomic_DNA"/>
</dbReference>
<dbReference type="AlphaFoldDB" id="A0A1E3U6F3"/>
<dbReference type="InterPro" id="IPR001173">
    <property type="entry name" value="Glyco_trans_2-like"/>
</dbReference>
<dbReference type="InterPro" id="IPR029044">
    <property type="entry name" value="Nucleotide-diphossugar_trans"/>
</dbReference>
<name>A0A1E3U6F3_9FIRM</name>
<dbReference type="CDD" id="cd06433">
    <property type="entry name" value="GT_2_WfgS_like"/>
    <property type="match status" value="1"/>
</dbReference>
<dbReference type="SUPFAM" id="SSF53448">
    <property type="entry name" value="Nucleotide-diphospho-sugar transferases"/>
    <property type="match status" value="1"/>
</dbReference>
<dbReference type="PANTHER" id="PTHR22916:SF3">
    <property type="entry name" value="UDP-GLCNAC:BETAGAL BETA-1,3-N-ACETYLGLUCOSAMINYLTRANSFERASE-LIKE PROTEIN 1"/>
    <property type="match status" value="1"/>
</dbReference>
<dbReference type="OrthoDB" id="396512at2"/>
<feature type="domain" description="Glycosyltransferase 2-like" evidence="1">
    <location>
        <begin position="5"/>
        <end position="129"/>
    </location>
</feature>
<dbReference type="PANTHER" id="PTHR22916">
    <property type="entry name" value="GLYCOSYLTRANSFERASE"/>
    <property type="match status" value="1"/>
</dbReference>
<organism evidence="2 3">
    <name type="scientific">Eisenbergiella tayi</name>
    <dbReference type="NCBI Taxonomy" id="1432052"/>
    <lineage>
        <taxon>Bacteria</taxon>
        <taxon>Bacillati</taxon>
        <taxon>Bacillota</taxon>
        <taxon>Clostridia</taxon>
        <taxon>Lachnospirales</taxon>
        <taxon>Lachnospiraceae</taxon>
        <taxon>Eisenbergiella</taxon>
    </lineage>
</organism>
<protein>
    <recommendedName>
        <fullName evidence="1">Glycosyltransferase 2-like domain-containing protein</fullName>
    </recommendedName>
</protein>
<dbReference type="RefSeq" id="WP_069432596.1">
    <property type="nucleotide sequence ID" value="NZ_MEHA01000071.1"/>
</dbReference>
<gene>
    <name evidence="2" type="ORF">BEI59_37160</name>
</gene>
<accession>A0A1E3U6F3</accession>
<dbReference type="Pfam" id="PF00535">
    <property type="entry name" value="Glycos_transf_2"/>
    <property type="match status" value="1"/>
</dbReference>